<protein>
    <submittedName>
        <fullName evidence="4">Transposase</fullName>
    </submittedName>
</protein>
<gene>
    <name evidence="4" type="ORF">ACFPOC_18410</name>
</gene>
<dbReference type="RefSeq" id="WP_377110483.1">
    <property type="nucleotide sequence ID" value="NZ_JAGGJP010000038.1"/>
</dbReference>
<evidence type="ECO:0000259" key="2">
    <source>
        <dbReference type="Pfam" id="PF03050"/>
    </source>
</evidence>
<keyword evidence="5" id="KW-1185">Reference proteome</keyword>
<evidence type="ECO:0000313" key="5">
    <source>
        <dbReference type="Proteomes" id="UP001596056"/>
    </source>
</evidence>
<dbReference type="Proteomes" id="UP001596056">
    <property type="component" value="Unassembled WGS sequence"/>
</dbReference>
<feature type="domain" description="Transposase IS66 C-terminal" evidence="3">
    <location>
        <begin position="232"/>
        <end position="263"/>
    </location>
</feature>
<dbReference type="PANTHER" id="PTHR33678:SF1">
    <property type="entry name" value="BLL1576 PROTEIN"/>
    <property type="match status" value="1"/>
</dbReference>
<evidence type="ECO:0000313" key="4">
    <source>
        <dbReference type="EMBL" id="MFC5568376.1"/>
    </source>
</evidence>
<feature type="region of interest" description="Disordered" evidence="1">
    <location>
        <begin position="30"/>
        <end position="76"/>
    </location>
</feature>
<dbReference type="EMBL" id="JBHSNA010000041">
    <property type="protein sequence ID" value="MFC5568376.1"/>
    <property type="molecule type" value="Genomic_DNA"/>
</dbReference>
<name>A0ABW0SI91_9RHOB</name>
<dbReference type="PANTHER" id="PTHR33678">
    <property type="entry name" value="BLL1576 PROTEIN"/>
    <property type="match status" value="1"/>
</dbReference>
<proteinExistence type="predicted"/>
<dbReference type="Pfam" id="PF13817">
    <property type="entry name" value="DDE_Tnp_IS66_C"/>
    <property type="match status" value="1"/>
</dbReference>
<evidence type="ECO:0000256" key="1">
    <source>
        <dbReference type="SAM" id="MobiDB-lite"/>
    </source>
</evidence>
<organism evidence="4 5">
    <name type="scientific">Rubellimicrobium aerolatum</name>
    <dbReference type="NCBI Taxonomy" id="490979"/>
    <lineage>
        <taxon>Bacteria</taxon>
        <taxon>Pseudomonadati</taxon>
        <taxon>Pseudomonadota</taxon>
        <taxon>Alphaproteobacteria</taxon>
        <taxon>Rhodobacterales</taxon>
        <taxon>Roseobacteraceae</taxon>
        <taxon>Rubellimicrobium</taxon>
    </lineage>
</organism>
<dbReference type="InterPro" id="IPR004291">
    <property type="entry name" value="Transposase_IS66_central"/>
</dbReference>
<accession>A0ABW0SI91</accession>
<sequence>MFCVAVIRMRSAGWERSGRPKPEVGLAAAHGRAATGGAGDRGARRGTAPSRSRRWARDAPRGPTATWRSPSQPWIQPIKPCRASMERQKVEGGAHIPRRIAAPEFETMATGKIAEEALRRIAAIYAVEAELRGQSPDSRRAGRQERTRPILEELRPWLEAQLARLSAKSRLAEAIRSNLKLWDGLALFLEDGHLEPDANPVERAIRPIALNRRNALFAGSDRGGEHWAILASLVGTCRLNDIHPHAYLTEVLERLVAGHLRKRLV</sequence>
<dbReference type="InterPro" id="IPR039552">
    <property type="entry name" value="IS66_C"/>
</dbReference>
<comment type="caution">
    <text evidence="4">The sequence shown here is derived from an EMBL/GenBank/DDBJ whole genome shotgun (WGS) entry which is preliminary data.</text>
</comment>
<dbReference type="Pfam" id="PF03050">
    <property type="entry name" value="DDE_Tnp_IS66"/>
    <property type="match status" value="1"/>
</dbReference>
<feature type="domain" description="Transposase IS66 central" evidence="2">
    <location>
        <begin position="94"/>
        <end position="225"/>
    </location>
</feature>
<reference evidence="5" key="1">
    <citation type="journal article" date="2019" name="Int. J. Syst. Evol. Microbiol.">
        <title>The Global Catalogue of Microorganisms (GCM) 10K type strain sequencing project: providing services to taxonomists for standard genome sequencing and annotation.</title>
        <authorList>
            <consortium name="The Broad Institute Genomics Platform"/>
            <consortium name="The Broad Institute Genome Sequencing Center for Infectious Disease"/>
            <person name="Wu L."/>
            <person name="Ma J."/>
        </authorList>
    </citation>
    <scope>NUCLEOTIDE SEQUENCE [LARGE SCALE GENOMIC DNA]</scope>
    <source>
        <strain evidence="5">KACC 11588</strain>
    </source>
</reference>
<evidence type="ECO:0000259" key="3">
    <source>
        <dbReference type="Pfam" id="PF13817"/>
    </source>
</evidence>
<dbReference type="InterPro" id="IPR052344">
    <property type="entry name" value="Transposase-related"/>
</dbReference>